<dbReference type="GO" id="GO:0000902">
    <property type="term" value="P:cell morphogenesis"/>
    <property type="evidence" value="ECO:0007669"/>
    <property type="project" value="InterPro"/>
</dbReference>
<evidence type="ECO:0000256" key="5">
    <source>
        <dbReference type="ARBA" id="ARBA00022960"/>
    </source>
</evidence>
<dbReference type="PANTHER" id="PTHR42749">
    <property type="entry name" value="CELL SHAPE-DETERMINING PROTEIN MREB"/>
    <property type="match status" value="1"/>
</dbReference>
<evidence type="ECO:0000256" key="2">
    <source>
        <dbReference type="ARBA" id="ARBA00022490"/>
    </source>
</evidence>
<keyword evidence="3" id="KW-0547">Nucleotide-binding</keyword>
<evidence type="ECO:0000256" key="4">
    <source>
        <dbReference type="ARBA" id="ARBA00022840"/>
    </source>
</evidence>
<dbReference type="RefSeq" id="WP_129226546.1">
    <property type="nucleotide sequence ID" value="NZ_SDOZ01000003.1"/>
</dbReference>
<organism evidence="7 8">
    <name type="scientific">Candidatus Borkfalkia ceftriaxoniphila</name>
    <dbReference type="NCBI Taxonomy" id="2508949"/>
    <lineage>
        <taxon>Bacteria</taxon>
        <taxon>Bacillati</taxon>
        <taxon>Bacillota</taxon>
        <taxon>Clostridia</taxon>
        <taxon>Christensenellales</taxon>
        <taxon>Christensenellaceae</taxon>
        <taxon>Candidatus Borkfalkia</taxon>
    </lineage>
</organism>
<dbReference type="SUPFAM" id="SSF53067">
    <property type="entry name" value="Actin-like ATPase domain"/>
    <property type="match status" value="2"/>
</dbReference>
<dbReference type="GO" id="GO:0008360">
    <property type="term" value="P:regulation of cell shape"/>
    <property type="evidence" value="ECO:0007669"/>
    <property type="project" value="UniProtKB-KW"/>
</dbReference>
<dbReference type="PANTHER" id="PTHR42749:SF1">
    <property type="entry name" value="CELL SHAPE-DETERMINING PROTEIN MREB"/>
    <property type="match status" value="1"/>
</dbReference>
<name>A0A4Q2K648_9FIRM</name>
<sequence>MIKLAIDLGSSVTKIFKIGSGVVLAEPSCVAVAAGSNTVKAIGEDAKRLIGKTAEFTTIVFPVFEADIVNEGMAAIMLSYFLKKVGISPSQAKRCEVLFGVPCGAQDELLDKYSRLADACRIGAVNFVEVPFLAAFGQNLSLSETNPSFIIDIGGGSTNIAAFSLDGVIAGISLNLGGGNIDSQIIDHVADSFNLKIGLLTSEKLKMTVASLYTNDKESMVINGRDITTGRPRSVAVSSADIYEPVKVFADKVVEYAGLILSKLPAEVSAAIWHSGIYLSGGGAKIIGMDDYLSRALQMDINLSDEPQMAVILGGGRTIGYDDILETIRIDY</sequence>
<dbReference type="OrthoDB" id="9768127at2"/>
<dbReference type="Pfam" id="PF06723">
    <property type="entry name" value="MreB_Mbl"/>
    <property type="match status" value="1"/>
</dbReference>
<keyword evidence="2" id="KW-0963">Cytoplasm</keyword>
<dbReference type="GO" id="GO:0005737">
    <property type="term" value="C:cytoplasm"/>
    <property type="evidence" value="ECO:0007669"/>
    <property type="project" value="UniProtKB-SubCell"/>
</dbReference>
<evidence type="ECO:0000256" key="6">
    <source>
        <dbReference type="ARBA" id="ARBA00023458"/>
    </source>
</evidence>
<gene>
    <name evidence="7" type="ORF">ESZ91_09275</name>
</gene>
<dbReference type="InterPro" id="IPR004753">
    <property type="entry name" value="MreB"/>
</dbReference>
<accession>A0A4Q2K648</accession>
<evidence type="ECO:0000313" key="8">
    <source>
        <dbReference type="Proteomes" id="UP000291269"/>
    </source>
</evidence>
<comment type="caution">
    <text evidence="7">The sequence shown here is derived from an EMBL/GenBank/DDBJ whole genome shotgun (WGS) entry which is preliminary data.</text>
</comment>
<proteinExistence type="inferred from homology"/>
<evidence type="ECO:0000256" key="3">
    <source>
        <dbReference type="ARBA" id="ARBA00022741"/>
    </source>
</evidence>
<comment type="subcellular location">
    <subcellularLocation>
        <location evidence="1">Cytoplasm</location>
    </subcellularLocation>
</comment>
<dbReference type="InterPro" id="IPR043129">
    <property type="entry name" value="ATPase_NBD"/>
</dbReference>
<dbReference type="PRINTS" id="PR01652">
    <property type="entry name" value="SHAPEPROTEIN"/>
</dbReference>
<dbReference type="InterPro" id="IPR056546">
    <property type="entry name" value="MreB_MamK-like"/>
</dbReference>
<dbReference type="Proteomes" id="UP000291269">
    <property type="component" value="Unassembled WGS sequence"/>
</dbReference>
<keyword evidence="4" id="KW-0067">ATP-binding</keyword>
<dbReference type="Gene3D" id="3.30.420.40">
    <property type="match status" value="3"/>
</dbReference>
<dbReference type="AlphaFoldDB" id="A0A4Q2K648"/>
<dbReference type="GO" id="GO:0005524">
    <property type="term" value="F:ATP binding"/>
    <property type="evidence" value="ECO:0007669"/>
    <property type="project" value="UniProtKB-KW"/>
</dbReference>
<dbReference type="EMBL" id="SDOZ01000003">
    <property type="protein sequence ID" value="RXZ58239.1"/>
    <property type="molecule type" value="Genomic_DNA"/>
</dbReference>
<evidence type="ECO:0008006" key="9">
    <source>
        <dbReference type="Google" id="ProtNLM"/>
    </source>
</evidence>
<keyword evidence="8" id="KW-1185">Reference proteome</keyword>
<reference evidence="7 8" key="1">
    <citation type="journal article" date="2019" name="Gut">
        <title>Antibiotics-induced monodominance of a novel gut bacterial order.</title>
        <authorList>
            <person name="Hildebrand F."/>
            <person name="Moitinho-Silva L."/>
            <person name="Blasche S."/>
            <person name="Jahn M.T."/>
            <person name="Gossmann T.I."/>
            <person name="Heuerta-Cepas J."/>
            <person name="Hercog R."/>
            <person name="Luetge M."/>
            <person name="Bahram M."/>
            <person name="Pryszlak A."/>
            <person name="Alves R.J."/>
            <person name="Waszak S.M."/>
            <person name="Zhu A."/>
            <person name="Ye L."/>
            <person name="Costea P.I."/>
            <person name="Aalvink S."/>
            <person name="Belzer C."/>
            <person name="Forslund S.K."/>
            <person name="Sunagawa S."/>
            <person name="Hentschel U."/>
            <person name="Merten C."/>
            <person name="Patil K.R."/>
            <person name="Benes V."/>
            <person name="Bork P."/>
        </authorList>
    </citation>
    <scope>NUCLEOTIDE SEQUENCE [LARGE SCALE GENOMIC DNA]</scope>
    <source>
        <strain evidence="7 8">HDS1380</strain>
    </source>
</reference>
<protein>
    <recommendedName>
        <fullName evidence="9">Cell shape-determining protein MreB</fullName>
    </recommendedName>
</protein>
<keyword evidence="5" id="KW-0133">Cell shape</keyword>
<comment type="similarity">
    <text evidence="6">Belongs to the FtsA/MreB family.</text>
</comment>
<evidence type="ECO:0000313" key="7">
    <source>
        <dbReference type="EMBL" id="RXZ58239.1"/>
    </source>
</evidence>
<evidence type="ECO:0000256" key="1">
    <source>
        <dbReference type="ARBA" id="ARBA00004496"/>
    </source>
</evidence>